<dbReference type="Proteomes" id="UP000272942">
    <property type="component" value="Unassembled WGS sequence"/>
</dbReference>
<reference evidence="3 4" key="2">
    <citation type="submission" date="2018-11" db="EMBL/GenBank/DDBJ databases">
        <authorList>
            <consortium name="Pathogen Informatics"/>
        </authorList>
    </citation>
    <scope>NUCLEOTIDE SEQUENCE [LARGE SCALE GENOMIC DNA]</scope>
    <source>
        <strain evidence="3 4">Egypt</strain>
    </source>
</reference>
<dbReference type="InterPro" id="IPR039781">
    <property type="entry name" value="Rad21/Rec8-like"/>
</dbReference>
<feature type="compositionally biased region" description="Polar residues" evidence="1">
    <location>
        <begin position="453"/>
        <end position="469"/>
    </location>
</feature>
<dbReference type="InterPro" id="IPR036390">
    <property type="entry name" value="WH_DNA-bd_sf"/>
</dbReference>
<proteinExistence type="predicted"/>
<feature type="region of interest" description="Disordered" evidence="1">
    <location>
        <begin position="425"/>
        <end position="469"/>
    </location>
</feature>
<reference evidence="5" key="1">
    <citation type="submission" date="2016-06" db="UniProtKB">
        <authorList>
            <consortium name="WormBaseParasite"/>
        </authorList>
    </citation>
    <scope>IDENTIFICATION</scope>
</reference>
<sequence>MFNLELFSPKPSSKKRKRDETVGADVPEIPVVDPFNEIGDFGNLQIPELLSFPTINPDLASAQNLTFGEDFAPSAIELLEESGLAVGCTTQVNDQPAVKKIPVTSGSLRSIDVTEATHELPKKRRKTEDETRPCETVSLTLPDLEQTNQEQAQQNVESHVCQVVEQELLTPFDVPVTKANELGDTILANIVHTTAQENHVNPEVVTQVAVAGAEPVALDVPTGSNYAVPLEEAPLPPEPYTIPSNQLNAPCAAPPEHVRRVRRTAAHSKLVVDQELRLTVNQLRWNMEHSEDTMVPLESLLAEPASRTKTRYLLSRCVPRLLALPANLETALSIRLCELWCRHRRMGEDACGLEADALITNDKENLAQPQSDTRITEETMEASIELQRAGQTTISLPHSVSLLGASDMVMDLTVNQAANVADSNVSLTTPLPDRPALPEEPSARQDGLVDAPTGTTGVEQTGPNLTETIPTQVDLTVLGPLPEEKDENLLVSREPINSAFVTDAGAVNYLNSDEVWRAIKSHLDAESGDLTLEQLCPRNSSRRVAALTFATVLQLAKKRRINVSQSEPYAPIHIALAT</sequence>
<dbReference type="PANTHER" id="PTHR12585:SF69">
    <property type="entry name" value="FI11703P"/>
    <property type="match status" value="1"/>
</dbReference>
<feature type="domain" description="Rad21/Rec8-like protein C-terminal eukaryotic" evidence="2">
    <location>
        <begin position="527"/>
        <end position="576"/>
    </location>
</feature>
<dbReference type="GO" id="GO:0007062">
    <property type="term" value="P:sister chromatid cohesion"/>
    <property type="evidence" value="ECO:0007669"/>
    <property type="project" value="InterPro"/>
</dbReference>
<dbReference type="Gene3D" id="1.10.10.580">
    <property type="entry name" value="Structural maintenance of chromosome 1. Chain E"/>
    <property type="match status" value="1"/>
</dbReference>
<dbReference type="SUPFAM" id="SSF46785">
    <property type="entry name" value="Winged helix' DNA-binding domain"/>
    <property type="match status" value="1"/>
</dbReference>
<dbReference type="Pfam" id="PF04824">
    <property type="entry name" value="Rad21_Rec8"/>
    <property type="match status" value="1"/>
</dbReference>
<evidence type="ECO:0000313" key="3">
    <source>
        <dbReference type="EMBL" id="VDP69875.1"/>
    </source>
</evidence>
<protein>
    <submittedName>
        <fullName evidence="5">Rad21_Rec8 domain-containing protein</fullName>
    </submittedName>
</protein>
<dbReference type="GO" id="GO:0003682">
    <property type="term" value="F:chromatin binding"/>
    <property type="evidence" value="ECO:0007669"/>
    <property type="project" value="TreeGrafter"/>
</dbReference>
<gene>
    <name evidence="3" type="ORF">ECPE_LOCUS3562</name>
</gene>
<dbReference type="EMBL" id="UZAN01040502">
    <property type="protein sequence ID" value="VDP69875.1"/>
    <property type="molecule type" value="Genomic_DNA"/>
</dbReference>
<dbReference type="OrthoDB" id="10071381at2759"/>
<dbReference type="AlphaFoldDB" id="A0A183A9C7"/>
<accession>A0A183A9C7</accession>
<dbReference type="GO" id="GO:1990414">
    <property type="term" value="P:replication-born double-strand break repair via sister chromatid exchange"/>
    <property type="evidence" value="ECO:0007669"/>
    <property type="project" value="TreeGrafter"/>
</dbReference>
<keyword evidence="4" id="KW-1185">Reference proteome</keyword>
<dbReference type="GO" id="GO:0008278">
    <property type="term" value="C:cohesin complex"/>
    <property type="evidence" value="ECO:0007669"/>
    <property type="project" value="InterPro"/>
</dbReference>
<dbReference type="InterPro" id="IPR023093">
    <property type="entry name" value="ScpA-like_C"/>
</dbReference>
<dbReference type="PANTHER" id="PTHR12585">
    <property type="entry name" value="SCC1 / RAD21 FAMILY MEMBER"/>
    <property type="match status" value="1"/>
</dbReference>
<feature type="region of interest" description="Disordered" evidence="1">
    <location>
        <begin position="1"/>
        <end position="23"/>
    </location>
</feature>
<organism evidence="5">
    <name type="scientific">Echinostoma caproni</name>
    <dbReference type="NCBI Taxonomy" id="27848"/>
    <lineage>
        <taxon>Eukaryota</taxon>
        <taxon>Metazoa</taxon>
        <taxon>Spiralia</taxon>
        <taxon>Lophotrochozoa</taxon>
        <taxon>Platyhelminthes</taxon>
        <taxon>Trematoda</taxon>
        <taxon>Digenea</taxon>
        <taxon>Plagiorchiida</taxon>
        <taxon>Echinostomata</taxon>
        <taxon>Echinostomatoidea</taxon>
        <taxon>Echinostomatidae</taxon>
        <taxon>Echinostoma</taxon>
    </lineage>
</organism>
<evidence type="ECO:0000256" key="1">
    <source>
        <dbReference type="SAM" id="MobiDB-lite"/>
    </source>
</evidence>
<dbReference type="WBParaSite" id="ECPE_0000356501-mRNA-1">
    <property type="protein sequence ID" value="ECPE_0000356501-mRNA-1"/>
    <property type="gene ID" value="ECPE_0000356501"/>
</dbReference>
<evidence type="ECO:0000313" key="5">
    <source>
        <dbReference type="WBParaSite" id="ECPE_0000356501-mRNA-1"/>
    </source>
</evidence>
<evidence type="ECO:0000313" key="4">
    <source>
        <dbReference type="Proteomes" id="UP000272942"/>
    </source>
</evidence>
<evidence type="ECO:0000259" key="2">
    <source>
        <dbReference type="Pfam" id="PF04824"/>
    </source>
</evidence>
<name>A0A183A9C7_9TREM</name>
<dbReference type="InterPro" id="IPR006909">
    <property type="entry name" value="Rad21/Rec8_C_eu"/>
</dbReference>